<dbReference type="InterPro" id="IPR048427">
    <property type="entry name" value="YpoC"/>
</dbReference>
<evidence type="ECO:0000313" key="3">
    <source>
        <dbReference type="Proteomes" id="UP000018895"/>
    </source>
</evidence>
<dbReference type="STRING" id="1236971.JCM9152_400"/>
<dbReference type="RefSeq" id="WP_052015473.1">
    <property type="nucleotide sequence ID" value="NZ_BAUU01000002.1"/>
</dbReference>
<protein>
    <recommendedName>
        <fullName evidence="1">YpoC-like domain-containing protein</fullName>
    </recommendedName>
</protein>
<proteinExistence type="predicted"/>
<feature type="domain" description="YpoC-like" evidence="1">
    <location>
        <begin position="27"/>
        <end position="133"/>
    </location>
</feature>
<reference evidence="2" key="1">
    <citation type="journal article" date="2014" name="Genome Announc.">
        <title>Draft Genome Sequences of Three Alkaliphilic Bacillus Strains, Bacillus wakoensis JCM 9140T, Bacillus akibai JCM 9157T, and Bacillus hemicellulosilyticus JCM 9152T.</title>
        <authorList>
            <person name="Yuki M."/>
            <person name="Oshima K."/>
            <person name="Suda W."/>
            <person name="Oshida Y."/>
            <person name="Kitamura K."/>
            <person name="Iida T."/>
            <person name="Hattori M."/>
            <person name="Ohkuma M."/>
        </authorList>
    </citation>
    <scope>NUCLEOTIDE SEQUENCE [LARGE SCALE GENOMIC DNA]</scope>
    <source>
        <strain evidence="2">JCM 9152</strain>
    </source>
</reference>
<evidence type="ECO:0000259" key="1">
    <source>
        <dbReference type="Pfam" id="PF21747"/>
    </source>
</evidence>
<dbReference type="OrthoDB" id="2360594at2"/>
<dbReference type="Proteomes" id="UP000018895">
    <property type="component" value="Unassembled WGS sequence"/>
</dbReference>
<dbReference type="EMBL" id="BAUU01000002">
    <property type="protein sequence ID" value="GAE29061.1"/>
    <property type="molecule type" value="Genomic_DNA"/>
</dbReference>
<name>W4QAI5_9BACI</name>
<evidence type="ECO:0000313" key="2">
    <source>
        <dbReference type="EMBL" id="GAE29061.1"/>
    </source>
</evidence>
<organism evidence="2 3">
    <name type="scientific">Halalkalibacter hemicellulosilyticusJCM 9152</name>
    <dbReference type="NCBI Taxonomy" id="1236971"/>
    <lineage>
        <taxon>Bacteria</taxon>
        <taxon>Bacillati</taxon>
        <taxon>Bacillota</taxon>
        <taxon>Bacilli</taxon>
        <taxon>Bacillales</taxon>
        <taxon>Bacillaceae</taxon>
        <taxon>Halalkalibacter</taxon>
    </lineage>
</organism>
<accession>W4QAI5</accession>
<dbReference type="AlphaFoldDB" id="W4QAI5"/>
<comment type="caution">
    <text evidence="2">The sequence shown here is derived from an EMBL/GenBank/DDBJ whole genome shotgun (WGS) entry which is preliminary data.</text>
</comment>
<gene>
    <name evidence="2" type="ORF">JCM9152_400</name>
</gene>
<sequence>MISSFPFYFDLTEYQTPWLDFESVENKLIRLSEIQLEEVKRLKKRNDQGHLYPKMTLLIALYIDLMFWANGQKVCQLGNGLFTDIEQLTYKPYNCGDRLTFVLENITHFQAIVQLEHLFSEQRKKNAKMKIVKRKK</sequence>
<keyword evidence="3" id="KW-1185">Reference proteome</keyword>
<dbReference type="Pfam" id="PF21747">
    <property type="entry name" value="YpoC"/>
    <property type="match status" value="1"/>
</dbReference>